<protein>
    <submittedName>
        <fullName evidence="2">GNAT family N-acetyltransferase</fullName>
    </submittedName>
</protein>
<dbReference type="CDD" id="cd04301">
    <property type="entry name" value="NAT_SF"/>
    <property type="match status" value="1"/>
</dbReference>
<evidence type="ECO:0000259" key="1">
    <source>
        <dbReference type="PROSITE" id="PS51186"/>
    </source>
</evidence>
<dbReference type="RefSeq" id="WP_143984562.1">
    <property type="nucleotide sequence ID" value="NZ_CP041692.1"/>
</dbReference>
<organism evidence="2 3">
    <name type="scientific">Microlunatus elymi</name>
    <dbReference type="NCBI Taxonomy" id="2596828"/>
    <lineage>
        <taxon>Bacteria</taxon>
        <taxon>Bacillati</taxon>
        <taxon>Actinomycetota</taxon>
        <taxon>Actinomycetes</taxon>
        <taxon>Propionibacteriales</taxon>
        <taxon>Propionibacteriaceae</taxon>
        <taxon>Microlunatus</taxon>
    </lineage>
</organism>
<dbReference type="PROSITE" id="PS51186">
    <property type="entry name" value="GNAT"/>
    <property type="match status" value="1"/>
</dbReference>
<evidence type="ECO:0000313" key="3">
    <source>
        <dbReference type="Proteomes" id="UP000319263"/>
    </source>
</evidence>
<dbReference type="KEGG" id="mik:FOE78_00375"/>
<keyword evidence="2" id="KW-0808">Transferase</keyword>
<dbReference type="AlphaFoldDB" id="A0A516PTT8"/>
<dbReference type="Proteomes" id="UP000319263">
    <property type="component" value="Chromosome"/>
</dbReference>
<dbReference type="InterPro" id="IPR052742">
    <property type="entry name" value="Mito_N-acetyltransferase"/>
</dbReference>
<feature type="domain" description="N-acetyltransferase" evidence="1">
    <location>
        <begin position="1"/>
        <end position="162"/>
    </location>
</feature>
<gene>
    <name evidence="2" type="ORF">FOE78_00375</name>
</gene>
<dbReference type="PANTHER" id="PTHR43138:SF1">
    <property type="entry name" value="N-ACETYLTRANSFERASE ACA1"/>
    <property type="match status" value="1"/>
</dbReference>
<dbReference type="SUPFAM" id="SSF55729">
    <property type="entry name" value="Acyl-CoA N-acyltransferases (Nat)"/>
    <property type="match status" value="1"/>
</dbReference>
<dbReference type="PANTHER" id="PTHR43138">
    <property type="entry name" value="ACETYLTRANSFERASE, GNAT FAMILY"/>
    <property type="match status" value="1"/>
</dbReference>
<dbReference type="OrthoDB" id="9788300at2"/>
<dbReference type="Gene3D" id="3.40.630.30">
    <property type="match status" value="1"/>
</dbReference>
<dbReference type="InterPro" id="IPR016181">
    <property type="entry name" value="Acyl_CoA_acyltransferase"/>
</dbReference>
<proteinExistence type="predicted"/>
<evidence type="ECO:0000313" key="2">
    <source>
        <dbReference type="EMBL" id="QDP94573.1"/>
    </source>
</evidence>
<accession>A0A516PTT8</accession>
<sequence length="162" mass="17601">MEIRDAEAADWEAIWAIFQPIVAAGETYEYPRRSTSEQGRQLWMLEPPGRTAVAVADDGVVVGTSHMNPNRLGAGSHVANASYMVHPDKAGRGIGRALVVESLEWAKNNGYRAMQFNAVVDTNAGAVGLYEKLGFTIIGTVPEAFLSPSKGYVGLHVMHRFL</sequence>
<dbReference type="EMBL" id="CP041692">
    <property type="protein sequence ID" value="QDP94573.1"/>
    <property type="molecule type" value="Genomic_DNA"/>
</dbReference>
<reference evidence="2 3" key="1">
    <citation type="submission" date="2019-07" db="EMBL/GenBank/DDBJ databases">
        <title>Microlunatus dokdonensis sp. nov. isolated from the rhizospheric soil of the wild plant Elymus tsukushiensis.</title>
        <authorList>
            <person name="Ghim S.-Y."/>
            <person name="Hwang Y.-J."/>
            <person name="Son J.-S."/>
            <person name="Shin J.-H."/>
        </authorList>
    </citation>
    <scope>NUCLEOTIDE SEQUENCE [LARGE SCALE GENOMIC DNA]</scope>
    <source>
        <strain evidence="2 3">KUDC0627</strain>
    </source>
</reference>
<name>A0A516PTT8_9ACTN</name>
<dbReference type="GO" id="GO:0016747">
    <property type="term" value="F:acyltransferase activity, transferring groups other than amino-acyl groups"/>
    <property type="evidence" value="ECO:0007669"/>
    <property type="project" value="InterPro"/>
</dbReference>
<dbReference type="Pfam" id="PF00583">
    <property type="entry name" value="Acetyltransf_1"/>
    <property type="match status" value="1"/>
</dbReference>
<keyword evidence="3" id="KW-1185">Reference proteome</keyword>
<dbReference type="InterPro" id="IPR000182">
    <property type="entry name" value="GNAT_dom"/>
</dbReference>